<reference evidence="3" key="1">
    <citation type="journal article" date="2019" name="Int. J. Syst. Evol. Microbiol.">
        <title>The Global Catalogue of Microorganisms (GCM) 10K type strain sequencing project: providing services to taxonomists for standard genome sequencing and annotation.</title>
        <authorList>
            <consortium name="The Broad Institute Genomics Platform"/>
            <consortium name="The Broad Institute Genome Sequencing Center for Infectious Disease"/>
            <person name="Wu L."/>
            <person name="Ma J."/>
        </authorList>
    </citation>
    <scope>NUCLEOTIDE SEQUENCE [LARGE SCALE GENOMIC DNA]</scope>
    <source>
        <strain evidence="3">JCM 12607</strain>
    </source>
</reference>
<feature type="compositionally biased region" description="Polar residues" evidence="1">
    <location>
        <begin position="494"/>
        <end position="504"/>
    </location>
</feature>
<name>A0ABW2WPJ2_9ACTN</name>
<feature type="region of interest" description="Disordered" evidence="1">
    <location>
        <begin position="312"/>
        <end position="410"/>
    </location>
</feature>
<proteinExistence type="predicted"/>
<evidence type="ECO:0000256" key="1">
    <source>
        <dbReference type="SAM" id="MobiDB-lite"/>
    </source>
</evidence>
<gene>
    <name evidence="2" type="ORF">ACFQ2K_10270</name>
</gene>
<sequence>MIPAQSPGPDAPDAKDPFQPARCLLAADDTKDTVVVQILFIKISHSEQVKLSQWSDGSVTLERMSTTGGGVSASIGASIPGLKKWGGGASLSGSYIRGSGSGGQWMFNTHRSDDPNADLAANLEEAKQFSEYLKKAEKCRNKTGPRASELGMICSYHADKDKPDVDPERAPDIDITRTTTEASGSVSFGGKYAKNDKEVAALRKTIADEVTKNNPGTKGEALDKLIKNAQSNSIIKDVPETKSVGNVSAEGVSGALSKDVVVMRHKTGPDSGKITFVYTFSLDGSVGPGGQAAGSRMQQVAVTYDAEAYDREEKAGEAHHPQKMKITTSQESGGNEGASFSGGANAGPVTIDVGGGGGETESDLHTEAAELDLADAKDSTTAEDWLRGRGSNPADEALPSPSSMAEPPADDASAFRRLLHDKGQLQRLDYKVNTDWWNASLGIGFGLSAGQFSIGFELFGIDITHEHRQQTLTGNPTYASAPGPDGMRPWKDFTNCSRTKPITS</sequence>
<comment type="caution">
    <text evidence="2">The sequence shown here is derived from an EMBL/GenBank/DDBJ whole genome shotgun (WGS) entry which is preliminary data.</text>
</comment>
<feature type="region of interest" description="Disordered" evidence="1">
    <location>
        <begin position="473"/>
        <end position="504"/>
    </location>
</feature>
<organism evidence="2 3">
    <name type="scientific">Streptomyces sanglieri</name>
    <dbReference type="NCBI Taxonomy" id="193460"/>
    <lineage>
        <taxon>Bacteria</taxon>
        <taxon>Bacillati</taxon>
        <taxon>Actinomycetota</taxon>
        <taxon>Actinomycetes</taxon>
        <taxon>Kitasatosporales</taxon>
        <taxon>Streptomycetaceae</taxon>
        <taxon>Streptomyces</taxon>
    </lineage>
</organism>
<evidence type="ECO:0000313" key="2">
    <source>
        <dbReference type="EMBL" id="MFD0623133.1"/>
    </source>
</evidence>
<dbReference type="Proteomes" id="UP001596915">
    <property type="component" value="Unassembled WGS sequence"/>
</dbReference>
<accession>A0ABW2WPJ2</accession>
<dbReference type="EMBL" id="JBHTGL010000008">
    <property type="protein sequence ID" value="MFD0623133.1"/>
    <property type="molecule type" value="Genomic_DNA"/>
</dbReference>
<keyword evidence="3" id="KW-1185">Reference proteome</keyword>
<feature type="compositionally biased region" description="Basic and acidic residues" evidence="1">
    <location>
        <begin position="362"/>
        <end position="387"/>
    </location>
</feature>
<evidence type="ECO:0000313" key="3">
    <source>
        <dbReference type="Proteomes" id="UP001596915"/>
    </source>
</evidence>
<protein>
    <submittedName>
        <fullName evidence="2">Uncharacterized protein</fullName>
    </submittedName>
</protein>